<keyword evidence="4" id="KW-1185">Reference proteome</keyword>
<dbReference type="Pfam" id="PF06580">
    <property type="entry name" value="His_kinase"/>
    <property type="match status" value="1"/>
</dbReference>
<keyword evidence="1" id="KW-1133">Transmembrane helix</keyword>
<keyword evidence="1" id="KW-0812">Transmembrane</keyword>
<proteinExistence type="predicted"/>
<dbReference type="InterPro" id="IPR050640">
    <property type="entry name" value="Bact_2-comp_sensor_kinase"/>
</dbReference>
<dbReference type="InterPro" id="IPR003594">
    <property type="entry name" value="HATPase_dom"/>
</dbReference>
<dbReference type="Pfam" id="PF13181">
    <property type="entry name" value="TPR_8"/>
    <property type="match status" value="2"/>
</dbReference>
<dbReference type="InterPro" id="IPR036890">
    <property type="entry name" value="HATPase_C_sf"/>
</dbReference>
<dbReference type="KEGG" id="psac:PSM36_1447"/>
<dbReference type="SMART" id="SM00387">
    <property type="entry name" value="HATPase_c"/>
    <property type="match status" value="1"/>
</dbReference>
<evidence type="ECO:0000256" key="1">
    <source>
        <dbReference type="SAM" id="Phobius"/>
    </source>
</evidence>
<name>A0A1R3T2L0_9BACT</name>
<dbReference type="Gene3D" id="1.25.40.10">
    <property type="entry name" value="Tetratricopeptide repeat domain"/>
    <property type="match status" value="2"/>
</dbReference>
<accession>A0A1R3T2L0</accession>
<dbReference type="Gene3D" id="3.30.565.10">
    <property type="entry name" value="Histidine kinase-like ATPase, C-terminal domain"/>
    <property type="match status" value="1"/>
</dbReference>
<dbReference type="AlphaFoldDB" id="A0A1R3T2L0"/>
<dbReference type="PANTHER" id="PTHR34220:SF7">
    <property type="entry name" value="SENSOR HISTIDINE KINASE YPDA"/>
    <property type="match status" value="1"/>
</dbReference>
<dbReference type="SMART" id="SM00028">
    <property type="entry name" value="TPR"/>
    <property type="match status" value="5"/>
</dbReference>
<sequence>MEEAPDSIGFYEALNTYGLAWFVADQPDSARMAAGRVLTFAAQQEPSDRIHLLTAMSYNSMGNCYGLTRQQDSALYCFMLALHYYELTSEREKAPDVCINIADMHMRKGDFANSAFYYRKALSISDSLGMTDQTGFPVYTGLGQLYMELRDFDLSDHYFRLAENQYKRQTLNEQFFYCNTRGNYYFFKEEYGNALPWFEKGKALVVPGGYRFSENLVNVNLGEIYFHLDKPDSVRYYLDKAHAYFSAINEQTFLYHIGTIRAGMALKDNDPRLARRYLQNSAATGIEPSLTGIRNKYIQDYFARTGDFKQAYSYLLKNRAMDDSIRSERTMMRIAEIDMRYGQDTTLMKKEMLIQTQASNIRSLRMRSFVWVTVSLLIVAMAVIVSLVMKKQKDLQSMIFHDQMTKLKLSNIRNRISPHFVFNVLNREISSAEDAGHSHLKGLVMLLRRSLELTAQTYVTLAQELEFARAYISLEQESLGDGFRLEWHIDPHIDTTAVFVPPMIIQIPVENAIKHALRQKEGEKRLSVRVENEGNGFRILIQDNGPGYSPGKRDPSAGTGTGLKVLYQSIDLFNHKNKEKILFRILRSDEEGLGGTKVSVYIPNNYKFENV</sequence>
<evidence type="ECO:0000313" key="4">
    <source>
        <dbReference type="Proteomes" id="UP000187464"/>
    </source>
</evidence>
<dbReference type="RefSeq" id="WP_083710967.1">
    <property type="nucleotide sequence ID" value="NZ_LT605205.1"/>
</dbReference>
<dbReference type="Proteomes" id="UP000187464">
    <property type="component" value="Chromosome I"/>
</dbReference>
<reference evidence="3 4" key="1">
    <citation type="submission" date="2016-08" db="EMBL/GenBank/DDBJ databases">
        <authorList>
            <person name="Seilhamer J.J."/>
        </authorList>
    </citation>
    <scope>NUCLEOTIDE SEQUENCE [LARGE SCALE GENOMIC DNA]</scope>
    <source>
        <strain evidence="3">M3/6</strain>
    </source>
</reference>
<protein>
    <submittedName>
        <fullName evidence="3">Putative two-component regulator sensor kinase</fullName>
    </submittedName>
</protein>
<dbReference type="SUPFAM" id="SSF81901">
    <property type="entry name" value="HCP-like"/>
    <property type="match status" value="2"/>
</dbReference>
<evidence type="ECO:0000313" key="3">
    <source>
        <dbReference type="EMBL" id="SCD20269.1"/>
    </source>
</evidence>
<keyword evidence="3" id="KW-0808">Transferase</keyword>
<dbReference type="InterPro" id="IPR010559">
    <property type="entry name" value="Sig_transdc_His_kin_internal"/>
</dbReference>
<feature type="transmembrane region" description="Helical" evidence="1">
    <location>
        <begin position="369"/>
        <end position="389"/>
    </location>
</feature>
<keyword evidence="1" id="KW-0472">Membrane</keyword>
<organism evidence="3 4">
    <name type="scientific">Proteiniphilum saccharofermentans</name>
    <dbReference type="NCBI Taxonomy" id="1642647"/>
    <lineage>
        <taxon>Bacteria</taxon>
        <taxon>Pseudomonadati</taxon>
        <taxon>Bacteroidota</taxon>
        <taxon>Bacteroidia</taxon>
        <taxon>Bacteroidales</taxon>
        <taxon>Dysgonomonadaceae</taxon>
        <taxon>Proteiniphilum</taxon>
    </lineage>
</organism>
<dbReference type="InterPro" id="IPR011990">
    <property type="entry name" value="TPR-like_helical_dom_sf"/>
</dbReference>
<evidence type="ECO:0000259" key="2">
    <source>
        <dbReference type="SMART" id="SM00387"/>
    </source>
</evidence>
<dbReference type="SUPFAM" id="SSF55874">
    <property type="entry name" value="ATPase domain of HSP90 chaperone/DNA topoisomerase II/histidine kinase"/>
    <property type="match status" value="1"/>
</dbReference>
<keyword evidence="3" id="KW-0418">Kinase</keyword>
<dbReference type="GO" id="GO:0016020">
    <property type="term" value="C:membrane"/>
    <property type="evidence" value="ECO:0007669"/>
    <property type="project" value="InterPro"/>
</dbReference>
<dbReference type="InterPro" id="IPR019734">
    <property type="entry name" value="TPR_rpt"/>
</dbReference>
<dbReference type="PANTHER" id="PTHR34220">
    <property type="entry name" value="SENSOR HISTIDINE KINASE YPDA"/>
    <property type="match status" value="1"/>
</dbReference>
<dbReference type="GO" id="GO:0000155">
    <property type="term" value="F:phosphorelay sensor kinase activity"/>
    <property type="evidence" value="ECO:0007669"/>
    <property type="project" value="InterPro"/>
</dbReference>
<gene>
    <name evidence="3" type="ORF">PSM36_1447</name>
</gene>
<dbReference type="STRING" id="1642647.PSM36_1447"/>
<dbReference type="EMBL" id="LT605205">
    <property type="protein sequence ID" value="SCD20269.1"/>
    <property type="molecule type" value="Genomic_DNA"/>
</dbReference>
<dbReference type="Pfam" id="PF02518">
    <property type="entry name" value="HATPase_c"/>
    <property type="match status" value="1"/>
</dbReference>
<feature type="domain" description="Histidine kinase/HSP90-like ATPase" evidence="2">
    <location>
        <begin position="499"/>
        <end position="606"/>
    </location>
</feature>